<comment type="caution">
    <text evidence="1">The sequence shown here is derived from an EMBL/GenBank/DDBJ whole genome shotgun (WGS) entry which is preliminary data.</text>
</comment>
<organism evidence="1 2">
    <name type="scientific">Durusdinium trenchii</name>
    <dbReference type="NCBI Taxonomy" id="1381693"/>
    <lineage>
        <taxon>Eukaryota</taxon>
        <taxon>Sar</taxon>
        <taxon>Alveolata</taxon>
        <taxon>Dinophyceae</taxon>
        <taxon>Suessiales</taxon>
        <taxon>Symbiodiniaceae</taxon>
        <taxon>Durusdinium</taxon>
    </lineage>
</organism>
<proteinExistence type="predicted"/>
<dbReference type="Proteomes" id="UP001642464">
    <property type="component" value="Unassembled WGS sequence"/>
</dbReference>
<name>A0ABP0Q3K6_9DINO</name>
<evidence type="ECO:0000313" key="1">
    <source>
        <dbReference type="EMBL" id="CAK9081594.1"/>
    </source>
</evidence>
<keyword evidence="2" id="KW-1185">Reference proteome</keyword>
<sequence>MVPGASVPVTLRPGPRDLLSNERWLRMDVCVEGHDGLVLVPADSSMRLLQVEKIIPGSSADLWNQKQETFELHGYQTSFSVQPGDVINKINGFSGAQAMLYEVRRKPQ</sequence>
<feature type="non-terminal residue" evidence="1">
    <location>
        <position position="108"/>
    </location>
</feature>
<dbReference type="EMBL" id="CAXAMM010038864">
    <property type="protein sequence ID" value="CAK9081594.1"/>
    <property type="molecule type" value="Genomic_DNA"/>
</dbReference>
<reference evidence="1 2" key="1">
    <citation type="submission" date="2024-02" db="EMBL/GenBank/DDBJ databases">
        <authorList>
            <person name="Chen Y."/>
            <person name="Shah S."/>
            <person name="Dougan E. K."/>
            <person name="Thang M."/>
            <person name="Chan C."/>
        </authorList>
    </citation>
    <scope>NUCLEOTIDE SEQUENCE [LARGE SCALE GENOMIC DNA]</scope>
</reference>
<gene>
    <name evidence="1" type="ORF">SCF082_LOCUS38824</name>
</gene>
<evidence type="ECO:0000313" key="2">
    <source>
        <dbReference type="Proteomes" id="UP001642464"/>
    </source>
</evidence>
<accession>A0ABP0Q3K6</accession>
<protein>
    <submittedName>
        <fullName evidence="1">Uncharacterized protein</fullName>
    </submittedName>
</protein>